<evidence type="ECO:0000313" key="2">
    <source>
        <dbReference type="Proteomes" id="UP000188637"/>
    </source>
</evidence>
<keyword evidence="2" id="KW-1185">Reference proteome</keyword>
<dbReference type="EMBL" id="LJHD01000059">
    <property type="protein sequence ID" value="ONI45481.1"/>
    <property type="molecule type" value="Genomic_DNA"/>
</dbReference>
<proteinExistence type="predicted"/>
<dbReference type="Proteomes" id="UP000188637">
    <property type="component" value="Unassembled WGS sequence"/>
</dbReference>
<evidence type="ECO:0000313" key="1">
    <source>
        <dbReference type="EMBL" id="ONI45481.1"/>
    </source>
</evidence>
<organism evidence="1 2">
    <name type="scientific">Candidatus Epulonipiscium fishelsonii</name>
    <dbReference type="NCBI Taxonomy" id="77094"/>
    <lineage>
        <taxon>Bacteria</taxon>
        <taxon>Bacillati</taxon>
        <taxon>Bacillota</taxon>
        <taxon>Clostridia</taxon>
        <taxon>Lachnospirales</taxon>
        <taxon>Lachnospiraceae</taxon>
        <taxon>Candidatus Epulonipiscium</taxon>
    </lineage>
</organism>
<reference evidence="1" key="1">
    <citation type="submission" date="2016-08" db="EMBL/GenBank/DDBJ databases">
        <authorList>
            <person name="Ngugi D.K."/>
            <person name="Miyake S."/>
            <person name="Stingl U."/>
        </authorList>
    </citation>
    <scope>NUCLEOTIDE SEQUENCE</scope>
    <source>
        <strain evidence="1">SCG-D08WGA-EpuloA1</strain>
    </source>
</reference>
<name>A0ACC8XIF9_9FIRM</name>
<accession>A0ACC8XIF9</accession>
<sequence>MINKFLKLHELNQQEKYIQQKQKIKSVASIIIMIAIIIFYFYNTFIYPTWNMPFSLVVFCLLILLLLSTNVLIAIYKIIKNKWN</sequence>
<protein>
    <submittedName>
        <fullName evidence="1">Uncharacterized protein</fullName>
    </submittedName>
</protein>
<gene>
    <name evidence="1" type="ORF">AN640_04505</name>
</gene>
<comment type="caution">
    <text evidence="1">The sequence shown here is derived from an EMBL/GenBank/DDBJ whole genome shotgun (WGS) entry which is preliminary data.</text>
</comment>